<evidence type="ECO:0000313" key="4">
    <source>
        <dbReference type="Proteomes" id="UP000332933"/>
    </source>
</evidence>
<dbReference type="OrthoDB" id="62766at2759"/>
<dbReference type="AlphaFoldDB" id="A0A485L822"/>
<dbReference type="Proteomes" id="UP000332933">
    <property type="component" value="Unassembled WGS sequence"/>
</dbReference>
<name>A0A485L822_9STRA</name>
<reference evidence="3 4" key="1">
    <citation type="submission" date="2019-03" db="EMBL/GenBank/DDBJ databases">
        <authorList>
            <person name="Gaulin E."/>
            <person name="Dumas B."/>
        </authorList>
    </citation>
    <scope>NUCLEOTIDE SEQUENCE [LARGE SCALE GENOMIC DNA]</scope>
    <source>
        <strain evidence="3">CBS 568.67</strain>
    </source>
</reference>
<gene>
    <name evidence="3" type="primary">Aste57867_16897</name>
    <name evidence="2" type="ORF">As57867_016839</name>
    <name evidence="3" type="ORF">ASTE57867_16897</name>
</gene>
<dbReference type="GO" id="GO:1990837">
    <property type="term" value="F:sequence-specific double-stranded DNA binding"/>
    <property type="evidence" value="ECO:0007669"/>
    <property type="project" value="TreeGrafter"/>
</dbReference>
<dbReference type="PANTHER" id="PTHR34396">
    <property type="entry name" value="OS03G0264950 PROTEIN-RELATED"/>
    <property type="match status" value="1"/>
</dbReference>
<organism evidence="3 4">
    <name type="scientific">Aphanomyces stellatus</name>
    <dbReference type="NCBI Taxonomy" id="120398"/>
    <lineage>
        <taxon>Eukaryota</taxon>
        <taxon>Sar</taxon>
        <taxon>Stramenopiles</taxon>
        <taxon>Oomycota</taxon>
        <taxon>Saprolegniomycetes</taxon>
        <taxon>Saprolegniales</taxon>
        <taxon>Verrucalvaceae</taxon>
        <taxon>Aphanomyces</taxon>
    </lineage>
</organism>
<accession>A0A485L822</accession>
<dbReference type="GO" id="GO:0006357">
    <property type="term" value="P:regulation of transcription by RNA polymerase II"/>
    <property type="evidence" value="ECO:0007669"/>
    <property type="project" value="TreeGrafter"/>
</dbReference>
<dbReference type="EMBL" id="VJMH01005998">
    <property type="protein sequence ID" value="KAF0691991.1"/>
    <property type="molecule type" value="Genomic_DNA"/>
</dbReference>
<evidence type="ECO:0000256" key="1">
    <source>
        <dbReference type="SAM" id="MobiDB-lite"/>
    </source>
</evidence>
<dbReference type="InterPro" id="IPR053031">
    <property type="entry name" value="Cuticle_assoc_protein"/>
</dbReference>
<sequence length="788" mass="85923">MTETVPPPKRGRGVSAAARDVYDHFERRMDLPKAGTYFWVECKHCRVAFTDTSDGAIVHHMTKAFVREPTAMKNVLANLRKHIESCPFALAHTKKRKHGDVQGAVTGIPSSSKSTSSVDKRGRGVSAAARDIYEYFDRRADLPKAGTYFWVECKHCRTAFHDTQGGTTDHPITQTLVRAPVTMKNILVNLKKHVDACPFVQAFLHSGKCVSDMSSPRSALPRSSADFNTHEFHALLVRLTAALPLSPSWIDHPAAASLIHYLHPDATLPSSQQLAGPLLTTAATQATADGIALLRQRVAAGKSFLGLSMRSHGTVLHVHGAGHAIPLTPPPSASTMQVVDSAIDHAQSMTGLPLASICLTDEDAHRHHLADSHPSVLVMPCMVSTVHGLLVDLLRDPVFADTVHRASDCLHALHLPDTNPSLSQGHHLWLSRFQQSVFLTYGAPASLPRLDPRLWTSLQPLLASLLQVRAGALTFHAGACGASSYPPACSSFGDFVFWEALAAAEMHLRPLVYMHHAFATHTCTLGDLFLLFGQLWRAAEPTSFVTHDDEVAPPALRDAIQARWAAIGPSTQLLCVLGAALGAPHARLLRRLLGHVSPSHPFAIPSLANAAHSLYERVVAPDPDRVVVEQFCQWMWMDEGDVDALPFPDNAVLQWKYMEAQFEPLAALALRLHGAVVAAADVTLWPSDDEDTTAVQLLQVRAWEERATEIMAPPSMLVDPTELEMVQDTTPGAIMEEHDDATGPYDSRRVIESWLKAVGSSTVAAQPDDTSKTTLQSLFDNVVELEWA</sequence>
<dbReference type="EMBL" id="CAADRA010006019">
    <property type="protein sequence ID" value="VFT93660.1"/>
    <property type="molecule type" value="Genomic_DNA"/>
</dbReference>
<dbReference type="GO" id="GO:0005634">
    <property type="term" value="C:nucleus"/>
    <property type="evidence" value="ECO:0007669"/>
    <property type="project" value="TreeGrafter"/>
</dbReference>
<evidence type="ECO:0000313" key="3">
    <source>
        <dbReference type="EMBL" id="VFT93660.1"/>
    </source>
</evidence>
<keyword evidence="4" id="KW-1185">Reference proteome</keyword>
<evidence type="ECO:0000313" key="2">
    <source>
        <dbReference type="EMBL" id="KAF0691991.1"/>
    </source>
</evidence>
<reference evidence="2" key="2">
    <citation type="submission" date="2019-06" db="EMBL/GenBank/DDBJ databases">
        <title>Genomics analysis of Aphanomyces spp. identifies a new class of oomycete effector associated with host adaptation.</title>
        <authorList>
            <person name="Gaulin E."/>
        </authorList>
    </citation>
    <scope>NUCLEOTIDE SEQUENCE</scope>
    <source>
        <strain evidence="2">CBS 578.67</strain>
    </source>
</reference>
<proteinExistence type="predicted"/>
<feature type="region of interest" description="Disordered" evidence="1">
    <location>
        <begin position="99"/>
        <end position="121"/>
    </location>
</feature>
<dbReference type="PANTHER" id="PTHR34396:SF25">
    <property type="entry name" value="BOUNDARY ELEMENT ASSOCIATED FACTOR"/>
    <property type="match status" value="1"/>
</dbReference>
<protein>
    <submittedName>
        <fullName evidence="3">Aste57867_16897 protein</fullName>
    </submittedName>
</protein>